<dbReference type="VEuPathDB" id="VectorBase:AFUN018933"/>
<evidence type="ECO:0000313" key="2">
    <source>
        <dbReference type="EnsemblMetazoa" id="AFUN018933-PA"/>
    </source>
</evidence>
<evidence type="ECO:0000256" key="1">
    <source>
        <dbReference type="SAM" id="MobiDB-lite"/>
    </source>
</evidence>
<reference evidence="2" key="1">
    <citation type="submission" date="2020-05" db="UniProtKB">
        <authorList>
            <consortium name="EnsemblMetazoa"/>
        </authorList>
    </citation>
    <scope>IDENTIFICATION</scope>
    <source>
        <strain evidence="2">FUMOZ</strain>
    </source>
</reference>
<name>A0A4Y0BFT8_ANOFN</name>
<dbReference type="EnsemblMetazoa" id="AFUN018933-RA">
    <property type="protein sequence ID" value="AFUN018933-PA"/>
    <property type="gene ID" value="AFUN018933"/>
</dbReference>
<proteinExistence type="predicted"/>
<accession>A0A4Y0BFT8</accession>
<protein>
    <submittedName>
        <fullName evidence="2">Uncharacterized protein</fullName>
    </submittedName>
</protein>
<feature type="region of interest" description="Disordered" evidence="1">
    <location>
        <begin position="60"/>
        <end position="93"/>
    </location>
</feature>
<dbReference type="STRING" id="62324.A0A4Y0BFT8"/>
<organism evidence="2">
    <name type="scientific">Anopheles funestus</name>
    <name type="common">African malaria mosquito</name>
    <dbReference type="NCBI Taxonomy" id="62324"/>
    <lineage>
        <taxon>Eukaryota</taxon>
        <taxon>Metazoa</taxon>
        <taxon>Ecdysozoa</taxon>
        <taxon>Arthropoda</taxon>
        <taxon>Hexapoda</taxon>
        <taxon>Insecta</taxon>
        <taxon>Pterygota</taxon>
        <taxon>Neoptera</taxon>
        <taxon>Endopterygota</taxon>
        <taxon>Diptera</taxon>
        <taxon>Nematocera</taxon>
        <taxon>Culicoidea</taxon>
        <taxon>Culicidae</taxon>
        <taxon>Anophelinae</taxon>
        <taxon>Anopheles</taxon>
    </lineage>
</organism>
<dbReference type="VEuPathDB" id="VectorBase:AFUN2_006310"/>
<dbReference type="AlphaFoldDB" id="A0A4Y0BFT8"/>
<feature type="compositionally biased region" description="Low complexity" evidence="1">
    <location>
        <begin position="61"/>
        <end position="77"/>
    </location>
</feature>
<sequence>MANTAAGGLRHFWHNCFKPIPNGAKYVEMYASANSKESYPALVLVLNQFASDLKSAHAEKAAAAQQQQEQSVQQKSETAGAAQVSSEPVHKRVSLFESPPLSSTRIAPEPVTPENVQEIKEKLVQATTGAAINRLSSSASHPPGSIIATHHHNYPSLSRPCFEFSHRKPPIVAWNFNYDELYPLQSKANVAAIPVASQEPIVLKEVLNSLIGVKGTRALLCRESSSTVVDSGRFAAGGVSGLEPADRFVS</sequence>